<sequence length="294" mass="33490">MALRLRPRRCPSLRSFSAATVRCAIRPEDPRFIPVPEPPQPDAVETPVVKGKLPLPRNVLAISKGKDKTSEEWLAQVTQTPTKHRRLKPGSRREWRAAMAESRRQDLRSSVVELREKATREMQRRAEESQRNREERERRLNAPEREDDRLTTPSHNIDLETIHQAHTNDPTRADRIAHKELMVAMHANYKRDERLGHLNDLHINARKFIVTPQQLDAAIDEAFGSAEKPVTFGHGRDDDAASVWAYGRPAGVQDMLNQSRQLESNTALGGIAETEKLKQDRLKRIAEVLTGGKL</sequence>
<accession>A0A6A7C1D7</accession>
<evidence type="ECO:0000256" key="1">
    <source>
        <dbReference type="SAM" id="MobiDB-lite"/>
    </source>
</evidence>
<name>A0A6A7C1D7_9PEZI</name>
<evidence type="ECO:0000313" key="3">
    <source>
        <dbReference type="Proteomes" id="UP000799421"/>
    </source>
</evidence>
<dbReference type="Pfam" id="PF26163">
    <property type="entry name" value="mS26"/>
    <property type="match status" value="1"/>
</dbReference>
<proteinExistence type="predicted"/>
<evidence type="ECO:0000313" key="2">
    <source>
        <dbReference type="EMBL" id="KAF2861320.1"/>
    </source>
</evidence>
<organism evidence="2 3">
    <name type="scientific">Piedraia hortae CBS 480.64</name>
    <dbReference type="NCBI Taxonomy" id="1314780"/>
    <lineage>
        <taxon>Eukaryota</taxon>
        <taxon>Fungi</taxon>
        <taxon>Dikarya</taxon>
        <taxon>Ascomycota</taxon>
        <taxon>Pezizomycotina</taxon>
        <taxon>Dothideomycetes</taxon>
        <taxon>Dothideomycetidae</taxon>
        <taxon>Capnodiales</taxon>
        <taxon>Piedraiaceae</taxon>
        <taxon>Piedraia</taxon>
    </lineage>
</organism>
<keyword evidence="3" id="KW-1185">Reference proteome</keyword>
<dbReference type="Proteomes" id="UP000799421">
    <property type="component" value="Unassembled WGS sequence"/>
</dbReference>
<reference evidence="2" key="1">
    <citation type="journal article" date="2020" name="Stud. Mycol.">
        <title>101 Dothideomycetes genomes: a test case for predicting lifestyles and emergence of pathogens.</title>
        <authorList>
            <person name="Haridas S."/>
            <person name="Albert R."/>
            <person name="Binder M."/>
            <person name="Bloem J."/>
            <person name="Labutti K."/>
            <person name="Salamov A."/>
            <person name="Andreopoulos B."/>
            <person name="Baker S."/>
            <person name="Barry K."/>
            <person name="Bills G."/>
            <person name="Bluhm B."/>
            <person name="Cannon C."/>
            <person name="Castanera R."/>
            <person name="Culley D."/>
            <person name="Daum C."/>
            <person name="Ezra D."/>
            <person name="Gonzalez J."/>
            <person name="Henrissat B."/>
            <person name="Kuo A."/>
            <person name="Liang C."/>
            <person name="Lipzen A."/>
            <person name="Lutzoni F."/>
            <person name="Magnuson J."/>
            <person name="Mondo S."/>
            <person name="Nolan M."/>
            <person name="Ohm R."/>
            <person name="Pangilinan J."/>
            <person name="Park H.-J."/>
            <person name="Ramirez L."/>
            <person name="Alfaro M."/>
            <person name="Sun H."/>
            <person name="Tritt A."/>
            <person name="Yoshinaga Y."/>
            <person name="Zwiers L.-H."/>
            <person name="Turgeon B."/>
            <person name="Goodwin S."/>
            <person name="Spatafora J."/>
            <person name="Crous P."/>
            <person name="Grigoriev I."/>
        </authorList>
    </citation>
    <scope>NUCLEOTIDE SEQUENCE</scope>
    <source>
        <strain evidence="2">CBS 480.64</strain>
    </source>
</reference>
<dbReference type="EMBL" id="MU005973">
    <property type="protein sequence ID" value="KAF2861320.1"/>
    <property type="molecule type" value="Genomic_DNA"/>
</dbReference>
<dbReference type="OrthoDB" id="5223508at2759"/>
<gene>
    <name evidence="2" type="ORF">K470DRAFT_256995</name>
</gene>
<protein>
    <submittedName>
        <fullName evidence="2">Uncharacterized protein</fullName>
    </submittedName>
</protein>
<dbReference type="InterPro" id="IPR058940">
    <property type="entry name" value="mS26_fungi"/>
</dbReference>
<feature type="region of interest" description="Disordered" evidence="1">
    <location>
        <begin position="79"/>
        <end position="154"/>
    </location>
</feature>
<dbReference type="AlphaFoldDB" id="A0A6A7C1D7"/>
<dbReference type="CDD" id="cd23703">
    <property type="entry name" value="mS26_PET12"/>
    <property type="match status" value="1"/>
</dbReference>
<feature type="compositionally biased region" description="Basic and acidic residues" evidence="1">
    <location>
        <begin position="91"/>
        <end position="150"/>
    </location>
</feature>